<dbReference type="Proteomes" id="UP001304298">
    <property type="component" value="Unassembled WGS sequence"/>
</dbReference>
<reference evidence="1 2" key="1">
    <citation type="submission" date="2023-12" db="EMBL/GenBank/DDBJ databases">
        <title>Amycolatopsis sp. V23-08.</title>
        <authorList>
            <person name="Somphong A."/>
        </authorList>
    </citation>
    <scope>NUCLEOTIDE SEQUENCE [LARGE SCALE GENOMIC DNA]</scope>
    <source>
        <strain evidence="1 2">V23-08</strain>
    </source>
</reference>
<evidence type="ECO:0008006" key="3">
    <source>
        <dbReference type="Google" id="ProtNLM"/>
    </source>
</evidence>
<organism evidence="1 2">
    <name type="scientific">Amycolatopsis heterodermiae</name>
    <dbReference type="NCBI Taxonomy" id="3110235"/>
    <lineage>
        <taxon>Bacteria</taxon>
        <taxon>Bacillati</taxon>
        <taxon>Actinomycetota</taxon>
        <taxon>Actinomycetes</taxon>
        <taxon>Pseudonocardiales</taxon>
        <taxon>Pseudonocardiaceae</taxon>
        <taxon>Amycolatopsis</taxon>
    </lineage>
</organism>
<gene>
    <name evidence="1" type="ORF">VA596_31795</name>
</gene>
<dbReference type="RefSeq" id="WP_323331896.1">
    <property type="nucleotide sequence ID" value="NZ_JAYFSI010000008.1"/>
</dbReference>
<evidence type="ECO:0000313" key="1">
    <source>
        <dbReference type="EMBL" id="MEA5364155.1"/>
    </source>
</evidence>
<name>A0ABU5RD26_9PSEU</name>
<dbReference type="Gene3D" id="2.120.10.70">
    <property type="entry name" value="Fucose-specific lectin"/>
    <property type="match status" value="2"/>
</dbReference>
<accession>A0ABU5RD26</accession>
<protein>
    <recommendedName>
        <fullName evidence="3">WD40 repeat domain-containing protein</fullName>
    </recommendedName>
</protein>
<evidence type="ECO:0000313" key="2">
    <source>
        <dbReference type="Proteomes" id="UP001304298"/>
    </source>
</evidence>
<comment type="caution">
    <text evidence="1">The sequence shown here is derived from an EMBL/GenBank/DDBJ whole genome shotgun (WGS) entry which is preliminary data.</text>
</comment>
<keyword evidence="2" id="KW-1185">Reference proteome</keyword>
<dbReference type="SUPFAM" id="SSF89372">
    <property type="entry name" value="Fucose-specific lectin"/>
    <property type="match status" value="1"/>
</dbReference>
<proteinExistence type="predicted"/>
<sequence length="354" mass="39920">MSIVGLGAVASAGVNLLTSLAEKEWVHQSRWWLTALVLVGFLAPVVSRHRRREWRPVFRAVAAADTGEGAMDVVAVTRSGRVLWASYHEHGAWSEWLDLDAPTAAWDVTAVVPTLGSLECFVVDERGTLHILRRDRGQWSRWRVVKPRGAVDGRPMRIASASVKAGHREIFAVTDKGHLVHVWRWDNEDWSSWNNTGLKQCVDVAACSPKDDLIECFVVDRDGDVRHRWFWWDQWHEWENWGHPGSAGRALTSFRKATDLQEMFLVGKAGDLFHRWHAGGQTWSDWAVSPTPGDLVDVAAGTTSADTLQCLALDTQGELWQTTFADPWQAWSEWKPVAERVHAARRRSQSQIAP</sequence>
<dbReference type="EMBL" id="JAYFSI010000008">
    <property type="protein sequence ID" value="MEA5364155.1"/>
    <property type="molecule type" value="Genomic_DNA"/>
</dbReference>